<evidence type="ECO:0000313" key="3">
    <source>
        <dbReference type="Proteomes" id="UP001209922"/>
    </source>
</evidence>
<reference evidence="2 3" key="1">
    <citation type="submission" date="2022-10" db="EMBL/GenBank/DDBJ databases">
        <title>Xanthomonas sp. H13-6.</title>
        <authorList>
            <person name="Liu X."/>
            <person name="Deng Z."/>
            <person name="Jiang Y."/>
            <person name="Yu T."/>
            <person name="Ai J."/>
        </authorList>
    </citation>
    <scope>NUCLEOTIDE SEQUENCE [LARGE SCALE GENOMIC DNA]</scope>
    <source>
        <strain evidence="2 3">H13-6</strain>
    </source>
</reference>
<dbReference type="RefSeq" id="WP_265127014.1">
    <property type="nucleotide sequence ID" value="NZ_JAPCHY010000004.1"/>
</dbReference>
<proteinExistence type="predicted"/>
<sequence>MDWKHVWFGRLRPRWQDVVANVGALLVVALCVHGMAVTFFPAGVLAGGQGMALCLMGGVVLHLAMLHVARSSGRLAALRALGRAQYRLYLVSAPVVIGFVLWLLLANSLPWTFTRLLGQPHAETRSMRLAESSSDRLCRWQLRDSIPQASRRRLCVDRRFHQQHRERSPLQVRLLGRRSVFGSTVETIQALGAAGMASEQVSE</sequence>
<keyword evidence="1" id="KW-0812">Transmembrane</keyword>
<organism evidence="2 3">
    <name type="scientific">Xanthomonas chitinilytica</name>
    <dbReference type="NCBI Taxonomy" id="2989819"/>
    <lineage>
        <taxon>Bacteria</taxon>
        <taxon>Pseudomonadati</taxon>
        <taxon>Pseudomonadota</taxon>
        <taxon>Gammaproteobacteria</taxon>
        <taxon>Lysobacterales</taxon>
        <taxon>Lysobacteraceae</taxon>
        <taxon>Xanthomonas</taxon>
    </lineage>
</organism>
<feature type="transmembrane region" description="Helical" evidence="1">
    <location>
        <begin position="18"/>
        <end position="40"/>
    </location>
</feature>
<name>A0ABT3JV35_9XANT</name>
<evidence type="ECO:0000313" key="2">
    <source>
        <dbReference type="EMBL" id="MCW4472054.1"/>
    </source>
</evidence>
<dbReference type="EMBL" id="JAPCHY010000004">
    <property type="protein sequence ID" value="MCW4472054.1"/>
    <property type="molecule type" value="Genomic_DNA"/>
</dbReference>
<dbReference type="Proteomes" id="UP001209922">
    <property type="component" value="Unassembled WGS sequence"/>
</dbReference>
<keyword evidence="1" id="KW-0472">Membrane</keyword>
<gene>
    <name evidence="2" type="ORF">OK345_05965</name>
</gene>
<evidence type="ECO:0000256" key="1">
    <source>
        <dbReference type="SAM" id="Phobius"/>
    </source>
</evidence>
<keyword evidence="1" id="KW-1133">Transmembrane helix</keyword>
<feature type="transmembrane region" description="Helical" evidence="1">
    <location>
        <begin position="46"/>
        <end position="66"/>
    </location>
</feature>
<protein>
    <submittedName>
        <fullName evidence="2">Uncharacterized protein</fullName>
    </submittedName>
</protein>
<feature type="transmembrane region" description="Helical" evidence="1">
    <location>
        <begin position="86"/>
        <end position="105"/>
    </location>
</feature>
<comment type="caution">
    <text evidence="2">The sequence shown here is derived from an EMBL/GenBank/DDBJ whole genome shotgun (WGS) entry which is preliminary data.</text>
</comment>
<accession>A0ABT3JV35</accession>
<keyword evidence="3" id="KW-1185">Reference proteome</keyword>